<dbReference type="RefSeq" id="WP_282764052.1">
    <property type="nucleotide sequence ID" value="NZ_JASCTH010000023.1"/>
</dbReference>
<dbReference type="Gene3D" id="2.120.10.30">
    <property type="entry name" value="TolB, C-terminal domain"/>
    <property type="match status" value="1"/>
</dbReference>
<reference evidence="2 3" key="1">
    <citation type="submission" date="2023-05" db="EMBL/GenBank/DDBJ databases">
        <title>Actinoplanes sp. NEAU-A12 genome sequencing.</title>
        <authorList>
            <person name="Wang Z.-S."/>
        </authorList>
    </citation>
    <scope>NUCLEOTIDE SEQUENCE [LARGE SCALE GENOMIC DNA]</scope>
    <source>
        <strain evidence="2 3">NEAU-A12</strain>
    </source>
</reference>
<dbReference type="InterPro" id="IPR011042">
    <property type="entry name" value="6-blade_b-propeller_TolB-like"/>
</dbReference>
<accession>A0ABT6WTG9</accession>
<sequence length="354" mass="36435">MNDPLDIKALATGVRDYTSADRAIALMQRRRKQHYVSVASAVTLVTLAAGGLVAGPGGGDGTPAAVAPPSDPCGSAPVKITAARTTALGGTVDVIRRQVGQQAMVTLADGRTVTDGAADSTAPDGSWIGRTGSDAYQVTNTLDGTSLQVRPCAVSQVAVLRAVAWSPDSRFLLISHVPTVDDELYLLELASGAQRRIQPPEGALPMTVLTTGQVVYALQRQDGPRQMAREIDLVRTGGDRIEVRPGSHLRSGEVLNTYEEGPRVLAAEDGGLWVVVYGPAAGDGGYGQRAVLRVTPDGTVAERRNLGPDDRVVGASPAGVLVAARDGAVHLIGAGSRSEVASAAPGDIVSAGGK</sequence>
<evidence type="ECO:0000256" key="1">
    <source>
        <dbReference type="SAM" id="Phobius"/>
    </source>
</evidence>
<dbReference type="EMBL" id="JASCTH010000023">
    <property type="protein sequence ID" value="MDI6103046.1"/>
    <property type="molecule type" value="Genomic_DNA"/>
</dbReference>
<evidence type="ECO:0000313" key="2">
    <source>
        <dbReference type="EMBL" id="MDI6103046.1"/>
    </source>
</evidence>
<dbReference type="SUPFAM" id="SSF50969">
    <property type="entry name" value="YVTN repeat-like/Quinoprotein amine dehydrogenase"/>
    <property type="match status" value="1"/>
</dbReference>
<proteinExistence type="predicted"/>
<keyword evidence="3" id="KW-1185">Reference proteome</keyword>
<keyword evidence="1" id="KW-0472">Membrane</keyword>
<comment type="caution">
    <text evidence="2">The sequence shown here is derived from an EMBL/GenBank/DDBJ whole genome shotgun (WGS) entry which is preliminary data.</text>
</comment>
<keyword evidence="1" id="KW-0812">Transmembrane</keyword>
<protein>
    <recommendedName>
        <fullName evidence="4">Lipoprotein LpqB beta-propeller domain-containing protein</fullName>
    </recommendedName>
</protein>
<dbReference type="Proteomes" id="UP001241758">
    <property type="component" value="Unassembled WGS sequence"/>
</dbReference>
<dbReference type="InterPro" id="IPR011044">
    <property type="entry name" value="Quino_amine_DH_bsu"/>
</dbReference>
<evidence type="ECO:0008006" key="4">
    <source>
        <dbReference type="Google" id="ProtNLM"/>
    </source>
</evidence>
<keyword evidence="1" id="KW-1133">Transmembrane helix</keyword>
<gene>
    <name evidence="2" type="ORF">QLQ12_30970</name>
</gene>
<name>A0ABT6WTG9_9ACTN</name>
<evidence type="ECO:0000313" key="3">
    <source>
        <dbReference type="Proteomes" id="UP001241758"/>
    </source>
</evidence>
<organism evidence="2 3">
    <name type="scientific">Actinoplanes sandaracinus</name>
    <dbReference type="NCBI Taxonomy" id="3045177"/>
    <lineage>
        <taxon>Bacteria</taxon>
        <taxon>Bacillati</taxon>
        <taxon>Actinomycetota</taxon>
        <taxon>Actinomycetes</taxon>
        <taxon>Micromonosporales</taxon>
        <taxon>Micromonosporaceae</taxon>
        <taxon>Actinoplanes</taxon>
    </lineage>
</organism>
<feature type="transmembrane region" description="Helical" evidence="1">
    <location>
        <begin position="35"/>
        <end position="54"/>
    </location>
</feature>